<feature type="transmembrane region" description="Helical" evidence="7">
    <location>
        <begin position="210"/>
        <end position="234"/>
    </location>
</feature>
<comment type="subcellular location">
    <subcellularLocation>
        <location evidence="1">Membrane</location>
        <topology evidence="1">Multi-pass membrane protein</topology>
    </subcellularLocation>
</comment>
<comment type="similarity">
    <text evidence="2">Belongs to the major facilitator superfamily. TCR/Tet family.</text>
</comment>
<accession>A0A1F6AA18</accession>
<dbReference type="Pfam" id="PF07690">
    <property type="entry name" value="MFS_1"/>
    <property type="match status" value="1"/>
</dbReference>
<evidence type="ECO:0000313" key="9">
    <source>
        <dbReference type="EMBL" id="OGG21436.1"/>
    </source>
</evidence>
<evidence type="ECO:0000256" key="1">
    <source>
        <dbReference type="ARBA" id="ARBA00004141"/>
    </source>
</evidence>
<evidence type="ECO:0000259" key="8">
    <source>
        <dbReference type="PROSITE" id="PS50850"/>
    </source>
</evidence>
<dbReference type="PROSITE" id="PS50850">
    <property type="entry name" value="MFS"/>
    <property type="match status" value="1"/>
</dbReference>
<dbReference type="GO" id="GO:0016020">
    <property type="term" value="C:membrane"/>
    <property type="evidence" value="ECO:0007669"/>
    <property type="project" value="UniProtKB-SubCell"/>
</dbReference>
<dbReference type="Proteomes" id="UP000177092">
    <property type="component" value="Unassembled WGS sequence"/>
</dbReference>
<dbReference type="PANTHER" id="PTHR23504">
    <property type="entry name" value="MAJOR FACILITATOR SUPERFAMILY DOMAIN-CONTAINING PROTEIN 10"/>
    <property type="match status" value="1"/>
</dbReference>
<evidence type="ECO:0000256" key="3">
    <source>
        <dbReference type="ARBA" id="ARBA00022448"/>
    </source>
</evidence>
<feature type="transmembrane region" description="Helical" evidence="7">
    <location>
        <begin position="363"/>
        <end position="384"/>
    </location>
</feature>
<evidence type="ECO:0000313" key="10">
    <source>
        <dbReference type="Proteomes" id="UP000177092"/>
    </source>
</evidence>
<keyword evidence="3" id="KW-0813">Transport</keyword>
<dbReference type="EMBL" id="MFJN01000022">
    <property type="protein sequence ID" value="OGG21436.1"/>
    <property type="molecule type" value="Genomic_DNA"/>
</dbReference>
<feature type="transmembrane region" description="Helical" evidence="7">
    <location>
        <begin position="240"/>
        <end position="264"/>
    </location>
</feature>
<evidence type="ECO:0000256" key="7">
    <source>
        <dbReference type="SAM" id="Phobius"/>
    </source>
</evidence>
<dbReference type="AlphaFoldDB" id="A0A1F6AA18"/>
<comment type="caution">
    <text evidence="9">The sequence shown here is derived from an EMBL/GenBank/DDBJ whole genome shotgun (WGS) entry which is preliminary data.</text>
</comment>
<reference evidence="9 10" key="1">
    <citation type="journal article" date="2016" name="Nat. Commun.">
        <title>Thousands of microbial genomes shed light on interconnected biogeochemical processes in an aquifer system.</title>
        <authorList>
            <person name="Anantharaman K."/>
            <person name="Brown C.T."/>
            <person name="Hug L.A."/>
            <person name="Sharon I."/>
            <person name="Castelle C.J."/>
            <person name="Probst A.J."/>
            <person name="Thomas B.C."/>
            <person name="Singh A."/>
            <person name="Wilkins M.J."/>
            <person name="Karaoz U."/>
            <person name="Brodie E.L."/>
            <person name="Williams K.H."/>
            <person name="Hubbard S.S."/>
            <person name="Banfield J.F."/>
        </authorList>
    </citation>
    <scope>NUCLEOTIDE SEQUENCE [LARGE SCALE GENOMIC DNA]</scope>
</reference>
<feature type="transmembrane region" description="Helical" evidence="7">
    <location>
        <begin position="41"/>
        <end position="61"/>
    </location>
</feature>
<dbReference type="InterPro" id="IPR001958">
    <property type="entry name" value="Tet-R_TetA/multi-R_MdtG-like"/>
</dbReference>
<proteinExistence type="inferred from homology"/>
<keyword evidence="5 7" id="KW-1133">Transmembrane helix</keyword>
<dbReference type="PRINTS" id="PR01035">
    <property type="entry name" value="TCRTETA"/>
</dbReference>
<feature type="transmembrane region" description="Helical" evidence="7">
    <location>
        <begin position="73"/>
        <end position="90"/>
    </location>
</feature>
<keyword evidence="6 7" id="KW-0472">Membrane</keyword>
<feature type="transmembrane region" description="Helical" evidence="7">
    <location>
        <begin position="9"/>
        <end position="29"/>
    </location>
</feature>
<dbReference type="InterPro" id="IPR011701">
    <property type="entry name" value="MFS"/>
</dbReference>
<organism evidence="9 10">
    <name type="scientific">Candidatus Gottesmanbacteria bacterium RIFCSPHIGHO2_02_FULL_40_13</name>
    <dbReference type="NCBI Taxonomy" id="1798384"/>
    <lineage>
        <taxon>Bacteria</taxon>
        <taxon>Candidatus Gottesmaniibacteriota</taxon>
    </lineage>
</organism>
<dbReference type="Gene3D" id="1.20.1250.20">
    <property type="entry name" value="MFS general substrate transporter like domains"/>
    <property type="match status" value="1"/>
</dbReference>
<dbReference type="PANTHER" id="PTHR23504:SF15">
    <property type="entry name" value="MAJOR FACILITATOR SUPERFAMILY (MFS) PROFILE DOMAIN-CONTAINING PROTEIN"/>
    <property type="match status" value="1"/>
</dbReference>
<dbReference type="InterPro" id="IPR005829">
    <property type="entry name" value="Sugar_transporter_CS"/>
</dbReference>
<dbReference type="STRING" id="1798384.A3D03_02920"/>
<dbReference type="CDD" id="cd17330">
    <property type="entry name" value="MFS_SLC46_TetA_like"/>
    <property type="match status" value="1"/>
</dbReference>
<dbReference type="InterPro" id="IPR036259">
    <property type="entry name" value="MFS_trans_sf"/>
</dbReference>
<dbReference type="GO" id="GO:0022857">
    <property type="term" value="F:transmembrane transporter activity"/>
    <property type="evidence" value="ECO:0007669"/>
    <property type="project" value="InterPro"/>
</dbReference>
<feature type="transmembrane region" description="Helical" evidence="7">
    <location>
        <begin position="276"/>
        <end position="293"/>
    </location>
</feature>
<evidence type="ECO:0000256" key="4">
    <source>
        <dbReference type="ARBA" id="ARBA00022692"/>
    </source>
</evidence>
<dbReference type="SUPFAM" id="SSF103473">
    <property type="entry name" value="MFS general substrate transporter"/>
    <property type="match status" value="1"/>
</dbReference>
<keyword evidence="4 7" id="KW-0812">Transmembrane</keyword>
<sequence>MKFIKSPKFLIFLVVFINFLGYGMVFPLLPIITLEYGGSPLLSGILIGIFSLMQVIFMPILGRLSDRYGRKPLLIFSLWGTFFSFLLMGLTHSIFWLMIARIIDGISGGNLSIAQAYIADITDKKDRAGGMGVIGAGISLGFIIGPLWGGLLSKVSFSAPFLGASLITLTSILLAQFFLSESLSQKEAEYEKKHFNFGIFIKDSLKSDLYLLYLVYLLLFWAQSGVFTIMSLFGEQVLKLSLIGISVVFAFGGILSALIQGFGIGKAVKYMKEEKIYLISTVICIAGLGFMSVGSTVLLFFIGVSIFMIGNSFLGPIIQALVSEKSSEHEQGGNLGFLQSFGSMGRIFGPIASGYLYQQVSPFSPALSGVVLMIAILIIGLKFYL</sequence>
<dbReference type="InterPro" id="IPR020846">
    <property type="entry name" value="MFS_dom"/>
</dbReference>
<evidence type="ECO:0000256" key="6">
    <source>
        <dbReference type="ARBA" id="ARBA00023136"/>
    </source>
</evidence>
<feature type="domain" description="Major facilitator superfamily (MFS) profile" evidence="8">
    <location>
        <begin position="7"/>
        <end position="385"/>
    </location>
</feature>
<dbReference type="PROSITE" id="PS00216">
    <property type="entry name" value="SUGAR_TRANSPORT_1"/>
    <property type="match status" value="1"/>
</dbReference>
<evidence type="ECO:0000256" key="2">
    <source>
        <dbReference type="ARBA" id="ARBA00007520"/>
    </source>
</evidence>
<name>A0A1F6AA18_9BACT</name>
<feature type="transmembrane region" description="Helical" evidence="7">
    <location>
        <begin position="130"/>
        <end position="151"/>
    </location>
</feature>
<protein>
    <recommendedName>
        <fullName evidence="8">Major facilitator superfamily (MFS) profile domain-containing protein</fullName>
    </recommendedName>
</protein>
<evidence type="ECO:0000256" key="5">
    <source>
        <dbReference type="ARBA" id="ARBA00022989"/>
    </source>
</evidence>
<gene>
    <name evidence="9" type="ORF">A3D03_02920</name>
</gene>
<feature type="transmembrane region" description="Helical" evidence="7">
    <location>
        <begin position="157"/>
        <end position="179"/>
    </location>
</feature>